<evidence type="ECO:0000313" key="3">
    <source>
        <dbReference type="Proteomes" id="UP000534306"/>
    </source>
</evidence>
<keyword evidence="3" id="KW-1185">Reference proteome</keyword>
<dbReference type="EMBL" id="JACHKF010000001">
    <property type="protein sequence ID" value="MBB6566557.1"/>
    <property type="molecule type" value="Genomic_DNA"/>
</dbReference>
<comment type="caution">
    <text evidence="2">The sequence shown here is derived from an EMBL/GenBank/DDBJ whole genome shotgun (WGS) entry which is preliminary data.</text>
</comment>
<dbReference type="Proteomes" id="UP000553957">
    <property type="component" value="Unassembled WGS sequence"/>
</dbReference>
<evidence type="ECO:0000313" key="1">
    <source>
        <dbReference type="EMBL" id="MBB6566557.1"/>
    </source>
</evidence>
<sequence length="126" mass="13639">MRGSEVELGTTYLVEVPQVLADDQRLTFGALRGARFPLTVTAIEEAVVEGIRSVLSPTTAVTLTAEQCRELGLPDGVYEIIGNLRKPDGTPITLPRIQTLSVPIGWLLPLSDEPSEGHWDATGSLW</sequence>
<dbReference type="Proteomes" id="UP000534306">
    <property type="component" value="Unassembled WGS sequence"/>
</dbReference>
<dbReference type="AlphaFoldDB" id="A0A7Y4P0L5"/>
<gene>
    <name evidence="1" type="ORF">HNR71_002194</name>
    <name evidence="2" type="ORF">HPO96_21305</name>
</gene>
<proteinExistence type="predicted"/>
<organism evidence="2 3">
    <name type="scientific">Kribbella sandramycini</name>
    <dbReference type="NCBI Taxonomy" id="60450"/>
    <lineage>
        <taxon>Bacteria</taxon>
        <taxon>Bacillati</taxon>
        <taxon>Actinomycetota</taxon>
        <taxon>Actinomycetes</taxon>
        <taxon>Propionibacteriales</taxon>
        <taxon>Kribbellaceae</taxon>
        <taxon>Kribbella</taxon>
    </lineage>
</organism>
<protein>
    <submittedName>
        <fullName evidence="2">Uncharacterized protein</fullName>
    </submittedName>
</protein>
<dbReference type="EMBL" id="JABJRC010000005">
    <property type="protein sequence ID" value="NOL42786.1"/>
    <property type="molecule type" value="Genomic_DNA"/>
</dbReference>
<dbReference type="RefSeq" id="WP_171675280.1">
    <property type="nucleotide sequence ID" value="NZ_BAAAGT010000004.1"/>
</dbReference>
<reference evidence="1 4" key="2">
    <citation type="submission" date="2020-08" db="EMBL/GenBank/DDBJ databases">
        <title>Sequencing the genomes of 1000 actinobacteria strains.</title>
        <authorList>
            <person name="Klenk H.-P."/>
        </authorList>
    </citation>
    <scope>NUCLEOTIDE SEQUENCE [LARGE SCALE GENOMIC DNA]</scope>
    <source>
        <strain evidence="1 4">DSM 15626</strain>
    </source>
</reference>
<evidence type="ECO:0000313" key="2">
    <source>
        <dbReference type="EMBL" id="NOL42786.1"/>
    </source>
</evidence>
<evidence type="ECO:0000313" key="4">
    <source>
        <dbReference type="Proteomes" id="UP000553957"/>
    </source>
</evidence>
<reference evidence="2 3" key="1">
    <citation type="submission" date="2020-05" db="EMBL/GenBank/DDBJ databases">
        <title>Genome sequence of Kribbella sandramycini ATCC 39419.</title>
        <authorList>
            <person name="Maclea K.S."/>
            <person name="Fair J.L."/>
        </authorList>
    </citation>
    <scope>NUCLEOTIDE SEQUENCE [LARGE SCALE GENOMIC DNA]</scope>
    <source>
        <strain evidence="2 3">ATCC 39419</strain>
    </source>
</reference>
<name>A0A7Y4P0L5_9ACTN</name>
<accession>A0A7Y4P0L5</accession>